<keyword evidence="7 9" id="KW-0472">Membrane</keyword>
<name>F9QA63_9PAST</name>
<dbReference type="InterPro" id="IPR003010">
    <property type="entry name" value="C-N_Hydrolase"/>
</dbReference>
<feature type="transmembrane region" description="Helical" evidence="9">
    <location>
        <begin position="62"/>
        <end position="81"/>
    </location>
</feature>
<keyword evidence="3" id="KW-1003">Cell membrane</keyword>
<dbReference type="AlphaFoldDB" id="F9QA63"/>
<dbReference type="STRING" id="1035188.HMPREF9952_0359"/>
<evidence type="ECO:0000256" key="9">
    <source>
        <dbReference type="SAM" id="Phobius"/>
    </source>
</evidence>
<dbReference type="Pfam" id="PF00795">
    <property type="entry name" value="CN_hydrolase"/>
    <property type="match status" value="1"/>
</dbReference>
<sequence>MARMRALELGKPLIRATNTGISVFIDEKGKIIAEAPQFIETVLTETVAPTKGNTPYALLGNWPLYGLSLLFILMHGAMALLRRRLNHLPQA</sequence>
<keyword evidence="6 9" id="KW-1133">Transmembrane helix</keyword>
<dbReference type="GO" id="GO:0042158">
    <property type="term" value="P:lipoprotein biosynthetic process"/>
    <property type="evidence" value="ECO:0007669"/>
    <property type="project" value="InterPro"/>
</dbReference>
<comment type="similarity">
    <text evidence="2">Belongs to the CN hydrolase family. Apolipoprotein N-acyltransferase subfamily.</text>
</comment>
<dbReference type="Proteomes" id="UP000006235">
    <property type="component" value="Unassembled WGS sequence"/>
</dbReference>
<dbReference type="Gene3D" id="3.60.110.10">
    <property type="entry name" value="Carbon-nitrogen hydrolase"/>
    <property type="match status" value="1"/>
</dbReference>
<keyword evidence="11" id="KW-0449">Lipoprotein</keyword>
<dbReference type="PANTHER" id="PTHR38686:SF1">
    <property type="entry name" value="APOLIPOPROTEIN N-ACYLTRANSFERASE"/>
    <property type="match status" value="1"/>
</dbReference>
<dbReference type="InterPro" id="IPR004563">
    <property type="entry name" value="Apolipo_AcylTrfase"/>
</dbReference>
<organism evidence="11 12">
    <name type="scientific">Haemophilus pittmaniae HK 85</name>
    <dbReference type="NCBI Taxonomy" id="1035188"/>
    <lineage>
        <taxon>Bacteria</taxon>
        <taxon>Pseudomonadati</taxon>
        <taxon>Pseudomonadota</taxon>
        <taxon>Gammaproteobacteria</taxon>
        <taxon>Pasteurellales</taxon>
        <taxon>Pasteurellaceae</taxon>
        <taxon>Haemophilus</taxon>
    </lineage>
</organism>
<dbReference type="InterPro" id="IPR036526">
    <property type="entry name" value="C-N_Hydrolase_sf"/>
</dbReference>
<evidence type="ECO:0000256" key="4">
    <source>
        <dbReference type="ARBA" id="ARBA00022679"/>
    </source>
</evidence>
<evidence type="ECO:0000256" key="1">
    <source>
        <dbReference type="ARBA" id="ARBA00004651"/>
    </source>
</evidence>
<comment type="caution">
    <text evidence="11">The sequence shown here is derived from an EMBL/GenBank/DDBJ whole genome shotgun (WGS) entry which is preliminary data.</text>
</comment>
<evidence type="ECO:0000256" key="7">
    <source>
        <dbReference type="ARBA" id="ARBA00023136"/>
    </source>
</evidence>
<dbReference type="GO" id="GO:0005886">
    <property type="term" value="C:plasma membrane"/>
    <property type="evidence" value="ECO:0007669"/>
    <property type="project" value="UniProtKB-SubCell"/>
</dbReference>
<proteinExistence type="inferred from homology"/>
<evidence type="ECO:0000259" key="10">
    <source>
        <dbReference type="PROSITE" id="PS50263"/>
    </source>
</evidence>
<comment type="subcellular location">
    <subcellularLocation>
        <location evidence="1">Cell membrane</location>
        <topology evidence="1">Multi-pass membrane protein</topology>
    </subcellularLocation>
</comment>
<keyword evidence="4 11" id="KW-0808">Transferase</keyword>
<keyword evidence="8 11" id="KW-0012">Acyltransferase</keyword>
<accession>F9QA63</accession>
<dbReference type="SUPFAM" id="SSF56317">
    <property type="entry name" value="Carbon-nitrogen hydrolase"/>
    <property type="match status" value="1"/>
</dbReference>
<evidence type="ECO:0000256" key="2">
    <source>
        <dbReference type="ARBA" id="ARBA00010065"/>
    </source>
</evidence>
<dbReference type="GO" id="GO:0016410">
    <property type="term" value="F:N-acyltransferase activity"/>
    <property type="evidence" value="ECO:0007669"/>
    <property type="project" value="InterPro"/>
</dbReference>
<evidence type="ECO:0000313" key="12">
    <source>
        <dbReference type="Proteomes" id="UP000006235"/>
    </source>
</evidence>
<evidence type="ECO:0000256" key="6">
    <source>
        <dbReference type="ARBA" id="ARBA00022989"/>
    </source>
</evidence>
<dbReference type="PANTHER" id="PTHR38686">
    <property type="entry name" value="APOLIPOPROTEIN N-ACYLTRANSFERASE"/>
    <property type="match status" value="1"/>
</dbReference>
<dbReference type="PROSITE" id="PS50263">
    <property type="entry name" value="CN_HYDROLASE"/>
    <property type="match status" value="1"/>
</dbReference>
<evidence type="ECO:0000256" key="5">
    <source>
        <dbReference type="ARBA" id="ARBA00022692"/>
    </source>
</evidence>
<evidence type="ECO:0000256" key="3">
    <source>
        <dbReference type="ARBA" id="ARBA00022475"/>
    </source>
</evidence>
<keyword evidence="5 9" id="KW-0812">Transmembrane</keyword>
<evidence type="ECO:0000313" key="11">
    <source>
        <dbReference type="EMBL" id="EGV05418.1"/>
    </source>
</evidence>
<reference evidence="11 12" key="1">
    <citation type="submission" date="2011-07" db="EMBL/GenBank/DDBJ databases">
        <authorList>
            <person name="Harkins D.M."/>
            <person name="Madupu R."/>
            <person name="Durkin A.S."/>
            <person name="Torralba M."/>
            <person name="Methe B."/>
            <person name="Sutton G.G."/>
            <person name="Nelson K.E."/>
        </authorList>
    </citation>
    <scope>NUCLEOTIDE SEQUENCE [LARGE SCALE GENOMIC DNA]</scope>
    <source>
        <strain evidence="11 12">HK 85</strain>
    </source>
</reference>
<dbReference type="EMBL" id="AFUV01000015">
    <property type="protein sequence ID" value="EGV05418.1"/>
    <property type="molecule type" value="Genomic_DNA"/>
</dbReference>
<evidence type="ECO:0000256" key="8">
    <source>
        <dbReference type="ARBA" id="ARBA00023315"/>
    </source>
</evidence>
<feature type="domain" description="CN hydrolase" evidence="10">
    <location>
        <begin position="1"/>
        <end position="49"/>
    </location>
</feature>
<gene>
    <name evidence="11" type="ORF">HMPREF9952_0359</name>
</gene>
<protein>
    <submittedName>
        <fullName evidence="11">Apolipoprotein N-acyltransferase domain protein</fullName>
    </submittedName>
</protein>